<keyword evidence="4" id="KW-1185">Reference proteome</keyword>
<evidence type="ECO:0000313" key="4">
    <source>
        <dbReference type="Proteomes" id="UP000054549"/>
    </source>
</evidence>
<keyword evidence="2" id="KW-0472">Membrane</keyword>
<organism evidence="3 4">
    <name type="scientific">Amanita muscaria (strain Koide BX008)</name>
    <dbReference type="NCBI Taxonomy" id="946122"/>
    <lineage>
        <taxon>Eukaryota</taxon>
        <taxon>Fungi</taxon>
        <taxon>Dikarya</taxon>
        <taxon>Basidiomycota</taxon>
        <taxon>Agaricomycotina</taxon>
        <taxon>Agaricomycetes</taxon>
        <taxon>Agaricomycetidae</taxon>
        <taxon>Agaricales</taxon>
        <taxon>Pluteineae</taxon>
        <taxon>Amanitaceae</taxon>
        <taxon>Amanita</taxon>
    </lineage>
</organism>
<dbReference type="AlphaFoldDB" id="A0A0C2WVP4"/>
<proteinExistence type="predicted"/>
<protein>
    <submittedName>
        <fullName evidence="3">Uncharacterized protein</fullName>
    </submittedName>
</protein>
<evidence type="ECO:0000256" key="2">
    <source>
        <dbReference type="SAM" id="Phobius"/>
    </source>
</evidence>
<keyword evidence="2" id="KW-1133">Transmembrane helix</keyword>
<feature type="transmembrane region" description="Helical" evidence="2">
    <location>
        <begin position="68"/>
        <end position="89"/>
    </location>
</feature>
<feature type="compositionally biased region" description="Basic and acidic residues" evidence="1">
    <location>
        <begin position="23"/>
        <end position="32"/>
    </location>
</feature>
<reference evidence="3 4" key="1">
    <citation type="submission" date="2014-04" db="EMBL/GenBank/DDBJ databases">
        <title>Evolutionary Origins and Diversification of the Mycorrhizal Mutualists.</title>
        <authorList>
            <consortium name="DOE Joint Genome Institute"/>
            <consortium name="Mycorrhizal Genomics Consortium"/>
            <person name="Kohler A."/>
            <person name="Kuo A."/>
            <person name="Nagy L.G."/>
            <person name="Floudas D."/>
            <person name="Copeland A."/>
            <person name="Barry K.W."/>
            <person name="Cichocki N."/>
            <person name="Veneault-Fourrey C."/>
            <person name="LaButti K."/>
            <person name="Lindquist E.A."/>
            <person name="Lipzen A."/>
            <person name="Lundell T."/>
            <person name="Morin E."/>
            <person name="Murat C."/>
            <person name="Riley R."/>
            <person name="Ohm R."/>
            <person name="Sun H."/>
            <person name="Tunlid A."/>
            <person name="Henrissat B."/>
            <person name="Grigoriev I.V."/>
            <person name="Hibbett D.S."/>
            <person name="Martin F."/>
        </authorList>
    </citation>
    <scope>NUCLEOTIDE SEQUENCE [LARGE SCALE GENOMIC DNA]</scope>
    <source>
        <strain evidence="3 4">Koide BX008</strain>
    </source>
</reference>
<dbReference type="OrthoDB" id="2991206at2759"/>
<dbReference type="InParanoid" id="A0A0C2WVP4"/>
<feature type="region of interest" description="Disordered" evidence="1">
    <location>
        <begin position="1"/>
        <end position="34"/>
    </location>
</feature>
<gene>
    <name evidence="3" type="ORF">M378DRAFT_161478</name>
</gene>
<accession>A0A0C2WVP4</accession>
<evidence type="ECO:0000256" key="1">
    <source>
        <dbReference type="SAM" id="MobiDB-lite"/>
    </source>
</evidence>
<dbReference type="HOGENOM" id="CLU_609826_0_0_1"/>
<evidence type="ECO:0000313" key="3">
    <source>
        <dbReference type="EMBL" id="KIL65852.1"/>
    </source>
</evidence>
<keyword evidence="2" id="KW-0812">Transmembrane</keyword>
<dbReference type="EMBL" id="KN818239">
    <property type="protein sequence ID" value="KIL65852.1"/>
    <property type="molecule type" value="Genomic_DNA"/>
</dbReference>
<dbReference type="Proteomes" id="UP000054549">
    <property type="component" value="Unassembled WGS sequence"/>
</dbReference>
<name>A0A0C2WVP4_AMAMK</name>
<sequence>MSSNRARSLLDALGGRTRQYKPVPDDESRAMLEEEEGGALPYEPFSPELTKQLAPLQPTRKRSLTFKVWSAVFLALVLWITVVVVLWIIGKLAVWAFHPDNVPAVKNVPIYSTSLGCAAAPHMYNNSMMTVTVPFDKEDAKHAFDVFGDIVGTFSLAEGASDMDEVKYELIIRSDDPSLLDRISFHHAEIASNGKVENSQFVIVSPRLGGKSSNCLRYDIKMFVPPSLKTLHVAAHAVTHLQFDPLSKIQLDRFHATLYAMSNNNLITPYQSLQAKTLGLEVYRGYITGDVSIVESTSISTQRGDGVASVRVHPLAPSDGHTPKKAVLWTVTGAGHSDFTWVTHGGQKRPIEADHKSSMNGDVYLDYRNAHFDGLIALDSRHFKTTNVHAVSDGKDDKWTHYAGDQTASDKLMVQSRGWTWLYF</sequence>